<dbReference type="PANTHER" id="PTHR31798">
    <property type="entry name" value="HYDROXYPROLINE-RICH GLYCOPROTEIN-LIKE"/>
    <property type="match status" value="1"/>
</dbReference>
<comment type="caution">
    <text evidence="1">The sequence shown here is derived from an EMBL/GenBank/DDBJ whole genome shotgun (WGS) entry which is preliminary data.</text>
</comment>
<name>A0ABS8RM40_DATST</name>
<organism evidence="1 2">
    <name type="scientific">Datura stramonium</name>
    <name type="common">Jimsonweed</name>
    <name type="synonym">Common thornapple</name>
    <dbReference type="NCBI Taxonomy" id="4076"/>
    <lineage>
        <taxon>Eukaryota</taxon>
        <taxon>Viridiplantae</taxon>
        <taxon>Streptophyta</taxon>
        <taxon>Embryophyta</taxon>
        <taxon>Tracheophyta</taxon>
        <taxon>Spermatophyta</taxon>
        <taxon>Magnoliopsida</taxon>
        <taxon>eudicotyledons</taxon>
        <taxon>Gunneridae</taxon>
        <taxon>Pentapetalae</taxon>
        <taxon>asterids</taxon>
        <taxon>lamiids</taxon>
        <taxon>Solanales</taxon>
        <taxon>Solanaceae</taxon>
        <taxon>Solanoideae</taxon>
        <taxon>Datureae</taxon>
        <taxon>Datura</taxon>
    </lineage>
</organism>
<keyword evidence="2" id="KW-1185">Reference proteome</keyword>
<evidence type="ECO:0000313" key="1">
    <source>
        <dbReference type="EMBL" id="MCD7447880.1"/>
    </source>
</evidence>
<gene>
    <name evidence="1" type="ORF">HAX54_035811</name>
</gene>
<evidence type="ECO:0000313" key="2">
    <source>
        <dbReference type="Proteomes" id="UP000823775"/>
    </source>
</evidence>
<dbReference type="PANTHER" id="PTHR31798:SF3">
    <property type="entry name" value="OS01G0103800 PROTEIN"/>
    <property type="match status" value="1"/>
</dbReference>
<dbReference type="Proteomes" id="UP000823775">
    <property type="component" value="Unassembled WGS sequence"/>
</dbReference>
<reference evidence="1 2" key="1">
    <citation type="journal article" date="2021" name="BMC Genomics">
        <title>Datura genome reveals duplications of psychoactive alkaloid biosynthetic genes and high mutation rate following tissue culture.</title>
        <authorList>
            <person name="Rajewski A."/>
            <person name="Carter-House D."/>
            <person name="Stajich J."/>
            <person name="Litt A."/>
        </authorList>
    </citation>
    <scope>NUCLEOTIDE SEQUENCE [LARGE SCALE GENOMIC DNA]</scope>
    <source>
        <strain evidence="1">AR-01</strain>
    </source>
</reference>
<dbReference type="InterPro" id="IPR040420">
    <property type="entry name" value="At1g76660-like"/>
</dbReference>
<accession>A0ABS8RM40</accession>
<dbReference type="EMBL" id="JACEIK010000047">
    <property type="protein sequence ID" value="MCD7447880.1"/>
    <property type="molecule type" value="Genomic_DNA"/>
</dbReference>
<proteinExistence type="predicted"/>
<sequence length="243" mass="26884">MRFTQIGISNGRSRIDFRSSKDRHYLLGVNDGEDVWEDCLVLEDKKAESVLFLHLVFLRPIQCQISRMFPKLSPSSAMFATGPYAHETQLVSPPVFSNFTTEPSTAPFTPPPELAHLTTPSSQMCPSLGFLSSSLNGHPGCLSSSCTEKELPPVDPSIPSSRSNFYIIWILFKDLRLTSAASTSTDHTSPKHSMDVFKQIEPANHAMSDDEGIFSKMGTLRLSRKYDHGLSSSDAEIVGEEEV</sequence>
<protein>
    <submittedName>
        <fullName evidence="1">Uncharacterized protein</fullName>
    </submittedName>
</protein>